<evidence type="ECO:0000259" key="2">
    <source>
        <dbReference type="Pfam" id="PF00109"/>
    </source>
</evidence>
<dbReference type="InterPro" id="IPR014030">
    <property type="entry name" value="Ketoacyl_synth_N"/>
</dbReference>
<gene>
    <name evidence="3" type="ORF">V2H41_08515</name>
</gene>
<dbReference type="InterPro" id="IPR000794">
    <property type="entry name" value="Beta-ketoacyl_synthase"/>
</dbReference>
<dbReference type="PANTHER" id="PTHR11712">
    <property type="entry name" value="POLYKETIDE SYNTHASE-RELATED"/>
    <property type="match status" value="1"/>
</dbReference>
<evidence type="ECO:0000313" key="4">
    <source>
        <dbReference type="Proteomes" id="UP001357452"/>
    </source>
</evidence>
<accession>A0ABU7RH30</accession>
<organism evidence="3 4">
    <name type="scientific">Niabella digestorum</name>
    <dbReference type="NCBI Taxonomy" id="3117701"/>
    <lineage>
        <taxon>Bacteria</taxon>
        <taxon>Pseudomonadati</taxon>
        <taxon>Bacteroidota</taxon>
        <taxon>Chitinophagia</taxon>
        <taxon>Chitinophagales</taxon>
        <taxon>Chitinophagaceae</taxon>
        <taxon>Niabella</taxon>
    </lineage>
</organism>
<dbReference type="RefSeq" id="WP_330974722.1">
    <property type="nucleotide sequence ID" value="NZ_JAZGLY010000004.1"/>
</dbReference>
<protein>
    <submittedName>
        <fullName evidence="3">Beta-ketoacyl synthase N-terminal-like domain-containing protein</fullName>
    </submittedName>
</protein>
<reference evidence="3 4" key="1">
    <citation type="submission" date="2024-01" db="EMBL/GenBank/DDBJ databases">
        <title>Niabella digestum sp. nov., isolated from waste digestion system.</title>
        <authorList>
            <person name="Zhang L."/>
        </authorList>
    </citation>
    <scope>NUCLEOTIDE SEQUENCE [LARGE SCALE GENOMIC DNA]</scope>
    <source>
        <strain evidence="3 4">A18</strain>
    </source>
</reference>
<dbReference type="InterPro" id="IPR016039">
    <property type="entry name" value="Thiolase-like"/>
</dbReference>
<feature type="domain" description="Beta-ketoacyl synthase-like N-terminal" evidence="2">
    <location>
        <begin position="48"/>
        <end position="218"/>
    </location>
</feature>
<dbReference type="PANTHER" id="PTHR11712:SF336">
    <property type="entry name" value="3-OXOACYL-[ACYL-CARRIER-PROTEIN] SYNTHASE, MITOCHONDRIAL"/>
    <property type="match status" value="1"/>
</dbReference>
<dbReference type="Proteomes" id="UP001357452">
    <property type="component" value="Unassembled WGS sequence"/>
</dbReference>
<name>A0ABU7RH30_9BACT</name>
<dbReference type="SUPFAM" id="SSF53901">
    <property type="entry name" value="Thiolase-like"/>
    <property type="match status" value="1"/>
</dbReference>
<proteinExistence type="predicted"/>
<dbReference type="Gene3D" id="3.40.47.10">
    <property type="match status" value="1"/>
</dbReference>
<keyword evidence="4" id="KW-1185">Reference proteome</keyword>
<evidence type="ECO:0000256" key="1">
    <source>
        <dbReference type="ARBA" id="ARBA00022679"/>
    </source>
</evidence>
<dbReference type="EMBL" id="JAZGLY010000004">
    <property type="protein sequence ID" value="MEE6187313.1"/>
    <property type="molecule type" value="Genomic_DNA"/>
</dbReference>
<evidence type="ECO:0000313" key="3">
    <source>
        <dbReference type="EMBL" id="MEE6187313.1"/>
    </source>
</evidence>
<comment type="caution">
    <text evidence="3">The sequence shown here is derived from an EMBL/GenBank/DDBJ whole genome shotgun (WGS) entry which is preliminary data.</text>
</comment>
<keyword evidence="1" id="KW-0808">Transferase</keyword>
<dbReference type="Pfam" id="PF00109">
    <property type="entry name" value="ketoacyl-synt"/>
    <property type="match status" value="1"/>
</dbReference>
<sequence length="344" mass="38231">MSLQQPVYINAAYAVSPQVSFEQMLQEPVRYNGDRLACVEPDYTKYVDAKLIRRMSRIIKMGVAAASEALQQAEIKEPDAIITGTAYGCLADTEQFLSRMVEFKETLLSPTAFIQSTHNTVAAQIALMLQCHSYNNTYVHRGASFESALTDARSLLEEGDAKYVLVGAADEIIDKSHAILKRFGLYKTSGDNLSLIGSGTKGTMAGEGAAFFVLSTDKQKGKAVALSAFENLYKPQRDAADIISNFLAQRELAPSAIDLVIMGNNGDEREDRHYEAIQQQLFSDHTVITYKQFCGEYPTAAAFAVWMAYCIINRGVYQNKPVKRVLIYNNYMQHYPVLYLLSAC</sequence>